<evidence type="ECO:0000313" key="12">
    <source>
        <dbReference type="Proteomes" id="UP001177023"/>
    </source>
</evidence>
<dbReference type="GO" id="GO:0043565">
    <property type="term" value="F:sequence-specific DNA binding"/>
    <property type="evidence" value="ECO:0007669"/>
    <property type="project" value="InterPro"/>
</dbReference>
<dbReference type="PANTHER" id="PTHR46011:SF32">
    <property type="entry name" value="NUCLEAR HORMONE RECEPTOR FAMILY"/>
    <property type="match status" value="1"/>
</dbReference>
<comment type="caution">
    <text evidence="11">The sequence shown here is derived from an EMBL/GenBank/DDBJ whole genome shotgun (WGS) entry which is preliminary data.</text>
</comment>
<evidence type="ECO:0000256" key="7">
    <source>
        <dbReference type="ARBA" id="ARBA00023170"/>
    </source>
</evidence>
<gene>
    <name evidence="11" type="ORF">MSPICULIGERA_LOCUS14041</name>
</gene>
<dbReference type="AlphaFoldDB" id="A0AA36CVC8"/>
<evidence type="ECO:0000256" key="1">
    <source>
        <dbReference type="ARBA" id="ARBA00022723"/>
    </source>
</evidence>
<keyword evidence="2" id="KW-0863">Zinc-finger</keyword>
<dbReference type="Gene3D" id="1.10.565.10">
    <property type="entry name" value="Retinoid X Receptor"/>
    <property type="match status" value="1"/>
</dbReference>
<dbReference type="GO" id="GO:0003700">
    <property type="term" value="F:DNA-binding transcription factor activity"/>
    <property type="evidence" value="ECO:0007669"/>
    <property type="project" value="InterPro"/>
</dbReference>
<dbReference type="PROSITE" id="PS51843">
    <property type="entry name" value="NR_LBD"/>
    <property type="match status" value="1"/>
</dbReference>
<accession>A0AA36CVC8</accession>
<dbReference type="SMART" id="SM00399">
    <property type="entry name" value="ZnF_C4"/>
    <property type="match status" value="1"/>
</dbReference>
<evidence type="ECO:0000256" key="2">
    <source>
        <dbReference type="ARBA" id="ARBA00022771"/>
    </source>
</evidence>
<dbReference type="PANTHER" id="PTHR46011">
    <property type="entry name" value="NUCLEAR HORMONE RECEPTOR FAMILY MEMBER NHR-86-RELATED"/>
    <property type="match status" value="1"/>
</dbReference>
<dbReference type="GO" id="GO:0008270">
    <property type="term" value="F:zinc ion binding"/>
    <property type="evidence" value="ECO:0007669"/>
    <property type="project" value="UniProtKB-KW"/>
</dbReference>
<evidence type="ECO:0000313" key="11">
    <source>
        <dbReference type="EMBL" id="CAJ0575734.1"/>
    </source>
</evidence>
<dbReference type="InterPro" id="IPR000536">
    <property type="entry name" value="Nucl_hrmn_rcpt_lig-bd"/>
</dbReference>
<sequence>MRKRYICRHGGENCEINKTVRCMCRCCRFNKCVKVGMMRDAVQSPRDQIGKRTEQQHYVEIKQEHADSTSTGYFDPFFMEAPMIDSFADVFLTEEQAIPILKKIQQGYNELRAKRARYRYEAPMEDPLIIGMDPHTPRRITHRHGFRMLAHDNENICDFMRNSFPRLHDFAPEQRKVLYRSCFASYMLFDSAYRTYLQGGDQNDRWYISDGNFIDMADVGYYYSAFEGSSLSHTDASNLFRPTFQMFVRNILQPMRQLRMTDMEFFALIALCFYSHGADGGTHDTDQKTMEVRDAILRELTLYYTRFAYFKDYPLRMAQVMLMLPSIHRITTRFREDFEINKLFNTDFGDEKIYDLINGKETY</sequence>
<keyword evidence="1" id="KW-0479">Metal-binding</keyword>
<evidence type="ECO:0000256" key="4">
    <source>
        <dbReference type="ARBA" id="ARBA00023015"/>
    </source>
</evidence>
<evidence type="ECO:0000256" key="5">
    <source>
        <dbReference type="ARBA" id="ARBA00023125"/>
    </source>
</evidence>
<feature type="non-terminal residue" evidence="11">
    <location>
        <position position="363"/>
    </location>
</feature>
<evidence type="ECO:0000256" key="3">
    <source>
        <dbReference type="ARBA" id="ARBA00022833"/>
    </source>
</evidence>
<dbReference type="SUPFAM" id="SSF48508">
    <property type="entry name" value="Nuclear receptor ligand-binding domain"/>
    <property type="match status" value="1"/>
</dbReference>
<dbReference type="InterPro" id="IPR035500">
    <property type="entry name" value="NHR-like_dom_sf"/>
</dbReference>
<dbReference type="InterPro" id="IPR013088">
    <property type="entry name" value="Znf_NHR/GATA"/>
</dbReference>
<dbReference type="Pfam" id="PF00105">
    <property type="entry name" value="zf-C4"/>
    <property type="match status" value="1"/>
</dbReference>
<proteinExistence type="predicted"/>
<dbReference type="InterPro" id="IPR001628">
    <property type="entry name" value="Znf_hrmn_rcpt"/>
</dbReference>
<keyword evidence="6" id="KW-0804">Transcription</keyword>
<dbReference type="Proteomes" id="UP001177023">
    <property type="component" value="Unassembled WGS sequence"/>
</dbReference>
<reference evidence="11" key="1">
    <citation type="submission" date="2023-06" db="EMBL/GenBank/DDBJ databases">
        <authorList>
            <person name="Delattre M."/>
        </authorList>
    </citation>
    <scope>NUCLEOTIDE SEQUENCE</scope>
    <source>
        <strain evidence="11">AF72</strain>
    </source>
</reference>
<keyword evidence="8" id="KW-0539">Nucleus</keyword>
<keyword evidence="7" id="KW-0675">Receptor</keyword>
<organism evidence="11 12">
    <name type="scientific">Mesorhabditis spiculigera</name>
    <dbReference type="NCBI Taxonomy" id="96644"/>
    <lineage>
        <taxon>Eukaryota</taxon>
        <taxon>Metazoa</taxon>
        <taxon>Ecdysozoa</taxon>
        <taxon>Nematoda</taxon>
        <taxon>Chromadorea</taxon>
        <taxon>Rhabditida</taxon>
        <taxon>Rhabditina</taxon>
        <taxon>Rhabditomorpha</taxon>
        <taxon>Rhabditoidea</taxon>
        <taxon>Rhabditidae</taxon>
        <taxon>Mesorhabditinae</taxon>
        <taxon>Mesorhabditis</taxon>
    </lineage>
</organism>
<dbReference type="Pfam" id="PF00104">
    <property type="entry name" value="Hormone_recep"/>
    <property type="match status" value="1"/>
</dbReference>
<dbReference type="EMBL" id="CATQJA010002640">
    <property type="protein sequence ID" value="CAJ0575734.1"/>
    <property type="molecule type" value="Genomic_DNA"/>
</dbReference>
<dbReference type="InterPro" id="IPR001723">
    <property type="entry name" value="Nuclear_hrmn_rcpt"/>
</dbReference>
<keyword evidence="5" id="KW-0238">DNA-binding</keyword>
<dbReference type="SMART" id="SM00430">
    <property type="entry name" value="HOLI"/>
    <property type="match status" value="1"/>
</dbReference>
<feature type="domain" description="Nuclear receptor" evidence="9">
    <location>
        <begin position="1"/>
        <end position="44"/>
    </location>
</feature>
<evidence type="ECO:0000259" key="10">
    <source>
        <dbReference type="PROSITE" id="PS51843"/>
    </source>
</evidence>
<keyword evidence="3" id="KW-0862">Zinc</keyword>
<dbReference type="PROSITE" id="PS51030">
    <property type="entry name" value="NUCLEAR_REC_DBD_2"/>
    <property type="match status" value="1"/>
</dbReference>
<keyword evidence="12" id="KW-1185">Reference proteome</keyword>
<protein>
    <submittedName>
        <fullName evidence="11">Uncharacterized protein</fullName>
    </submittedName>
</protein>
<evidence type="ECO:0000256" key="8">
    <source>
        <dbReference type="ARBA" id="ARBA00023242"/>
    </source>
</evidence>
<keyword evidence="4" id="KW-0805">Transcription regulation</keyword>
<dbReference type="PRINTS" id="PR00398">
    <property type="entry name" value="STRDHORMONER"/>
</dbReference>
<dbReference type="SUPFAM" id="SSF57716">
    <property type="entry name" value="Glucocorticoid receptor-like (DNA-binding domain)"/>
    <property type="match status" value="1"/>
</dbReference>
<name>A0AA36CVC8_9BILA</name>
<dbReference type="Gene3D" id="3.30.50.10">
    <property type="entry name" value="Erythroid Transcription Factor GATA-1, subunit A"/>
    <property type="match status" value="1"/>
</dbReference>
<evidence type="ECO:0000256" key="6">
    <source>
        <dbReference type="ARBA" id="ARBA00023163"/>
    </source>
</evidence>
<evidence type="ECO:0000259" key="9">
    <source>
        <dbReference type="PROSITE" id="PS51030"/>
    </source>
</evidence>
<feature type="domain" description="NR LBD" evidence="10">
    <location>
        <begin position="93"/>
        <end position="360"/>
    </location>
</feature>